<sequence>MAASCEGQLSKQYRASPTCHVLDPALHICISAVCMYQQPIMTHHGRTDLVGKTEIRPGFEAPDEGISWAHIVAETWAHPPTHPLAGTW</sequence>
<keyword evidence="2" id="KW-1185">Reference proteome</keyword>
<proteinExistence type="predicted"/>
<comment type="caution">
    <text evidence="1">The sequence shown here is derived from an EMBL/GenBank/DDBJ whole genome shotgun (WGS) entry which is preliminary data.</text>
</comment>
<organism evidence="1 2">
    <name type="scientific">Hypoxylon rubiginosum</name>
    <dbReference type="NCBI Taxonomy" id="110542"/>
    <lineage>
        <taxon>Eukaryota</taxon>
        <taxon>Fungi</taxon>
        <taxon>Dikarya</taxon>
        <taxon>Ascomycota</taxon>
        <taxon>Pezizomycotina</taxon>
        <taxon>Sordariomycetes</taxon>
        <taxon>Xylariomycetidae</taxon>
        <taxon>Xylariales</taxon>
        <taxon>Hypoxylaceae</taxon>
        <taxon>Hypoxylon</taxon>
    </lineage>
</organism>
<dbReference type="Proteomes" id="UP001497700">
    <property type="component" value="Unassembled WGS sequence"/>
</dbReference>
<gene>
    <name evidence="1" type="ORF">F4820DRAFT_435975</name>
</gene>
<dbReference type="EMBL" id="MU393575">
    <property type="protein sequence ID" value="KAI4860726.1"/>
    <property type="molecule type" value="Genomic_DNA"/>
</dbReference>
<reference evidence="1 2" key="1">
    <citation type="journal article" date="2022" name="New Phytol.">
        <title>Ecological generalism drives hyperdiversity of secondary metabolite gene clusters in xylarialean endophytes.</title>
        <authorList>
            <person name="Franco M.E.E."/>
            <person name="Wisecaver J.H."/>
            <person name="Arnold A.E."/>
            <person name="Ju Y.M."/>
            <person name="Slot J.C."/>
            <person name="Ahrendt S."/>
            <person name="Moore L.P."/>
            <person name="Eastman K.E."/>
            <person name="Scott K."/>
            <person name="Konkel Z."/>
            <person name="Mondo S.J."/>
            <person name="Kuo A."/>
            <person name="Hayes R.D."/>
            <person name="Haridas S."/>
            <person name="Andreopoulos B."/>
            <person name="Riley R."/>
            <person name="LaButti K."/>
            <person name="Pangilinan J."/>
            <person name="Lipzen A."/>
            <person name="Amirebrahimi M."/>
            <person name="Yan J."/>
            <person name="Adam C."/>
            <person name="Keymanesh K."/>
            <person name="Ng V."/>
            <person name="Louie K."/>
            <person name="Northen T."/>
            <person name="Drula E."/>
            <person name="Henrissat B."/>
            <person name="Hsieh H.M."/>
            <person name="Youens-Clark K."/>
            <person name="Lutzoni F."/>
            <person name="Miadlikowska J."/>
            <person name="Eastwood D.C."/>
            <person name="Hamelin R.C."/>
            <person name="Grigoriev I.V."/>
            <person name="U'Ren J.M."/>
        </authorList>
    </citation>
    <scope>NUCLEOTIDE SEQUENCE [LARGE SCALE GENOMIC DNA]</scope>
    <source>
        <strain evidence="1 2">CBS 119005</strain>
    </source>
</reference>
<evidence type="ECO:0000313" key="1">
    <source>
        <dbReference type="EMBL" id="KAI4860726.1"/>
    </source>
</evidence>
<accession>A0ACB9YNM8</accession>
<evidence type="ECO:0000313" key="2">
    <source>
        <dbReference type="Proteomes" id="UP001497700"/>
    </source>
</evidence>
<protein>
    <submittedName>
        <fullName evidence="1">Uncharacterized protein</fullName>
    </submittedName>
</protein>
<name>A0ACB9YNM8_9PEZI</name>